<keyword evidence="1" id="KW-0479">Metal-binding</keyword>
<dbReference type="AlphaFoldDB" id="A0A445DQW5"/>
<evidence type="ECO:0000313" key="6">
    <source>
        <dbReference type="EMBL" id="RYR65563.1"/>
    </source>
</evidence>
<evidence type="ECO:0000256" key="4">
    <source>
        <dbReference type="PROSITE-ProRule" id="PRU01343"/>
    </source>
</evidence>
<dbReference type="EMBL" id="SDMP01000003">
    <property type="protein sequence ID" value="RYR65563.1"/>
    <property type="molecule type" value="Genomic_DNA"/>
</dbReference>
<keyword evidence="7" id="KW-1185">Reference proteome</keyword>
<dbReference type="Pfam" id="PF06839">
    <property type="entry name" value="Zn_ribbon_GRF"/>
    <property type="match status" value="1"/>
</dbReference>
<protein>
    <recommendedName>
        <fullName evidence="5">GRF-type domain-containing protein</fullName>
    </recommendedName>
</protein>
<reference evidence="6 7" key="1">
    <citation type="submission" date="2019-01" db="EMBL/GenBank/DDBJ databases">
        <title>Sequencing of cultivated peanut Arachis hypogaea provides insights into genome evolution and oil improvement.</title>
        <authorList>
            <person name="Chen X."/>
        </authorList>
    </citation>
    <scope>NUCLEOTIDE SEQUENCE [LARGE SCALE GENOMIC DNA]</scope>
    <source>
        <strain evidence="7">cv. Fuhuasheng</strain>
        <tissue evidence="6">Leaves</tissue>
    </source>
</reference>
<comment type="caution">
    <text evidence="6">The sequence shown here is derived from an EMBL/GenBank/DDBJ whole genome shotgun (WGS) entry which is preliminary data.</text>
</comment>
<evidence type="ECO:0000313" key="7">
    <source>
        <dbReference type="Proteomes" id="UP000289738"/>
    </source>
</evidence>
<sequence>MRWWRKNTGQVCFCGLKTLIKKSGTIENLDRLFYACPRYRKDSYCNYFRWAEDDEYEGLDGAKGDVKTDA</sequence>
<evidence type="ECO:0000256" key="3">
    <source>
        <dbReference type="ARBA" id="ARBA00022833"/>
    </source>
</evidence>
<evidence type="ECO:0000256" key="2">
    <source>
        <dbReference type="ARBA" id="ARBA00022771"/>
    </source>
</evidence>
<proteinExistence type="predicted"/>
<evidence type="ECO:0000259" key="5">
    <source>
        <dbReference type="PROSITE" id="PS51999"/>
    </source>
</evidence>
<gene>
    <name evidence="6" type="ORF">Ahy_A03g011499</name>
</gene>
<keyword evidence="2 4" id="KW-0863">Zinc-finger</keyword>
<feature type="domain" description="GRF-type" evidence="5">
    <location>
        <begin position="12"/>
        <end position="54"/>
    </location>
</feature>
<dbReference type="PROSITE" id="PS51999">
    <property type="entry name" value="ZF_GRF"/>
    <property type="match status" value="1"/>
</dbReference>
<dbReference type="GO" id="GO:0008270">
    <property type="term" value="F:zinc ion binding"/>
    <property type="evidence" value="ECO:0007669"/>
    <property type="project" value="UniProtKB-KW"/>
</dbReference>
<dbReference type="Proteomes" id="UP000289738">
    <property type="component" value="Chromosome A03"/>
</dbReference>
<evidence type="ECO:0000256" key="1">
    <source>
        <dbReference type="ARBA" id="ARBA00022723"/>
    </source>
</evidence>
<keyword evidence="3" id="KW-0862">Zinc</keyword>
<accession>A0A445DQW5</accession>
<organism evidence="6 7">
    <name type="scientific">Arachis hypogaea</name>
    <name type="common">Peanut</name>
    <dbReference type="NCBI Taxonomy" id="3818"/>
    <lineage>
        <taxon>Eukaryota</taxon>
        <taxon>Viridiplantae</taxon>
        <taxon>Streptophyta</taxon>
        <taxon>Embryophyta</taxon>
        <taxon>Tracheophyta</taxon>
        <taxon>Spermatophyta</taxon>
        <taxon>Magnoliopsida</taxon>
        <taxon>eudicotyledons</taxon>
        <taxon>Gunneridae</taxon>
        <taxon>Pentapetalae</taxon>
        <taxon>rosids</taxon>
        <taxon>fabids</taxon>
        <taxon>Fabales</taxon>
        <taxon>Fabaceae</taxon>
        <taxon>Papilionoideae</taxon>
        <taxon>50 kb inversion clade</taxon>
        <taxon>dalbergioids sensu lato</taxon>
        <taxon>Dalbergieae</taxon>
        <taxon>Pterocarpus clade</taxon>
        <taxon>Arachis</taxon>
    </lineage>
</organism>
<dbReference type="InterPro" id="IPR010666">
    <property type="entry name" value="Znf_GRF"/>
</dbReference>
<name>A0A445DQW5_ARAHY</name>